<dbReference type="EC" id="5.4.2.11" evidence="4"/>
<feature type="binding site" evidence="4">
    <location>
        <begin position="75"/>
        <end position="78"/>
    </location>
    <ligand>
        <name>substrate</name>
    </ligand>
</feature>
<name>A0ABN3Q7Q4_9ACTN</name>
<dbReference type="NCBIfam" id="NF010713">
    <property type="entry name" value="PRK14115.1"/>
    <property type="match status" value="1"/>
</dbReference>
<evidence type="ECO:0000313" key="7">
    <source>
        <dbReference type="Proteomes" id="UP001501509"/>
    </source>
</evidence>
<dbReference type="InterPro" id="IPR029033">
    <property type="entry name" value="His_PPase_superfam"/>
</dbReference>
<evidence type="ECO:0000256" key="2">
    <source>
        <dbReference type="ARBA" id="ARBA00023152"/>
    </source>
</evidence>
<feature type="compositionally biased region" description="Pro residues" evidence="5">
    <location>
        <begin position="246"/>
        <end position="267"/>
    </location>
</feature>
<evidence type="ECO:0000256" key="5">
    <source>
        <dbReference type="SAM" id="MobiDB-lite"/>
    </source>
</evidence>
<comment type="catalytic activity">
    <reaction evidence="4">
        <text>(2R)-2-phosphoglycerate = (2R)-3-phosphoglycerate</text>
        <dbReference type="Rhea" id="RHEA:15901"/>
        <dbReference type="ChEBI" id="CHEBI:58272"/>
        <dbReference type="ChEBI" id="CHEBI:58289"/>
        <dbReference type="EC" id="5.4.2.11"/>
    </reaction>
</comment>
<dbReference type="InterPro" id="IPR005952">
    <property type="entry name" value="Phosphogly_mut1"/>
</dbReference>
<dbReference type="NCBIfam" id="NF010718">
    <property type="entry name" value="PRK14120.1"/>
    <property type="match status" value="1"/>
</dbReference>
<reference evidence="6 7" key="1">
    <citation type="journal article" date="2019" name="Int. J. Syst. Evol. Microbiol.">
        <title>The Global Catalogue of Microorganisms (GCM) 10K type strain sequencing project: providing services to taxonomists for standard genome sequencing and annotation.</title>
        <authorList>
            <consortium name="The Broad Institute Genomics Platform"/>
            <consortium name="The Broad Institute Genome Sequencing Center for Infectious Disease"/>
            <person name="Wu L."/>
            <person name="Ma J."/>
        </authorList>
    </citation>
    <scope>NUCLEOTIDE SEQUENCE [LARGE SCALE GENOMIC DNA]</scope>
    <source>
        <strain evidence="6 7">JCM 6833</strain>
    </source>
</reference>
<feature type="active site" description="Proton donor/acceptor" evidence="4">
    <location>
        <position position="75"/>
    </location>
</feature>
<dbReference type="Gene3D" id="3.40.50.1240">
    <property type="entry name" value="Phosphoglycerate mutase-like"/>
    <property type="match status" value="1"/>
</dbReference>
<dbReference type="EMBL" id="BAAATD010000008">
    <property type="protein sequence ID" value="GAA2616504.1"/>
    <property type="molecule type" value="Genomic_DNA"/>
</dbReference>
<dbReference type="CDD" id="cd07067">
    <property type="entry name" value="HP_PGM_like"/>
    <property type="match status" value="1"/>
</dbReference>
<feature type="binding site" evidence="4">
    <location>
        <begin position="9"/>
        <end position="10"/>
    </location>
    <ligand>
        <name>substrate</name>
    </ligand>
</feature>
<evidence type="ECO:0000256" key="3">
    <source>
        <dbReference type="ARBA" id="ARBA00023235"/>
    </source>
</evidence>
<dbReference type="InterPro" id="IPR013078">
    <property type="entry name" value="His_Pase_superF_clade-1"/>
</dbReference>
<evidence type="ECO:0000256" key="1">
    <source>
        <dbReference type="ARBA" id="ARBA00006717"/>
    </source>
</evidence>
<accession>A0ABN3Q7Q4</accession>
<gene>
    <name evidence="4" type="primary">gpmA</name>
    <name evidence="6" type="ORF">GCM10010411_59520</name>
</gene>
<feature type="binding site" evidence="4">
    <location>
        <begin position="102"/>
        <end position="103"/>
    </location>
    <ligand>
        <name>substrate</name>
    </ligand>
</feature>
<feature type="binding site" evidence="4">
    <location>
        <position position="86"/>
    </location>
    <ligand>
        <name>substrate</name>
    </ligand>
</feature>
<sequence>MWNAEGLFTGWVDVDLSAKGEGEATKGGDLLLDNDLTPDVVHTSLLKRAIRTANIALDVADLLWIPVCRSWRLNERHYGALQGKNKAQTREEFGEEQFKIWRRSYDTPPPPIKDNDPLSQVNDLRYAGLPSELIPRTECLADVVDRLLPYWYDAIVPDLAAGRTVLVAAHGNSLRAMVKHLDDVSDEAITELNIPTGIPLVYELDDDFAPLKRGGEYLDPEAAKAAIEAVKNQGAGAGAKAAAPKAPVPPVPPAQPVPPVPPAPPAPSGGRRGKRKK</sequence>
<keyword evidence="3 4" id="KW-0413">Isomerase</keyword>
<comment type="pathway">
    <text evidence="4">Carbohydrate degradation; glycolysis; pyruvate from D-glyceraldehyde 3-phosphate: step 3/5.</text>
</comment>
<dbReference type="HAMAP" id="MF_01039">
    <property type="entry name" value="PGAM_GpmA"/>
    <property type="match status" value="1"/>
</dbReference>
<feature type="region of interest" description="Disordered" evidence="5">
    <location>
        <begin position="234"/>
        <end position="277"/>
    </location>
</feature>
<feature type="site" description="Transition state stabilizer" evidence="4">
    <location>
        <position position="170"/>
    </location>
</feature>
<protein>
    <recommendedName>
        <fullName evidence="4">2,3-bisphosphoglycerate-dependent phosphoglycerate mutase</fullName>
        <shortName evidence="4">BPG-dependent PGAM</shortName>
        <shortName evidence="4">PGAM</shortName>
        <shortName evidence="4">Phosphoglyceromutase</shortName>
        <shortName evidence="4">dPGM</shortName>
        <ecNumber evidence="4">5.4.2.11</ecNumber>
    </recommendedName>
</protein>
<feature type="binding site" evidence="4">
    <location>
        <position position="48"/>
    </location>
    <ligand>
        <name>substrate</name>
    </ligand>
</feature>
<proteinExistence type="inferred from homology"/>
<organism evidence="6 7">
    <name type="scientific">Actinomadura fulvescens</name>
    <dbReference type="NCBI Taxonomy" id="46160"/>
    <lineage>
        <taxon>Bacteria</taxon>
        <taxon>Bacillati</taxon>
        <taxon>Actinomycetota</taxon>
        <taxon>Actinomycetes</taxon>
        <taxon>Streptosporangiales</taxon>
        <taxon>Thermomonosporaceae</taxon>
        <taxon>Actinomadura</taxon>
    </lineage>
</organism>
<dbReference type="PANTHER" id="PTHR11931">
    <property type="entry name" value="PHOSPHOGLYCERATE MUTASE"/>
    <property type="match status" value="1"/>
</dbReference>
<comment type="caution">
    <text evidence="6">The sequence shown here is derived from an EMBL/GenBank/DDBJ whole genome shotgun (WGS) entry which is preliminary data.</text>
</comment>
<dbReference type="Pfam" id="PF00300">
    <property type="entry name" value="His_Phos_1"/>
    <property type="match status" value="1"/>
</dbReference>
<dbReference type="NCBIfam" id="TIGR01258">
    <property type="entry name" value="pgm_1"/>
    <property type="match status" value="1"/>
</dbReference>
<dbReference type="SMART" id="SM00855">
    <property type="entry name" value="PGAM"/>
    <property type="match status" value="1"/>
</dbReference>
<comment type="function">
    <text evidence="4">Catalyzes the interconversion of 2-phosphoglycerate and 3-phosphoglycerate.</text>
</comment>
<evidence type="ECO:0000256" key="4">
    <source>
        <dbReference type="HAMAP-Rule" id="MF_01039"/>
    </source>
</evidence>
<dbReference type="Proteomes" id="UP001501509">
    <property type="component" value="Unassembled WGS sequence"/>
</dbReference>
<comment type="similarity">
    <text evidence="1 4">Belongs to the phosphoglycerate mutase family. BPG-dependent PGAM subfamily.</text>
</comment>
<comment type="caution">
    <text evidence="4">Lacks conserved residue(s) required for the propagation of feature annotation.</text>
</comment>
<dbReference type="SUPFAM" id="SSF53254">
    <property type="entry name" value="Phosphoglycerate mutase-like"/>
    <property type="match status" value="1"/>
</dbReference>
<keyword evidence="4" id="KW-0312">Gluconeogenesis</keyword>
<keyword evidence="2 4" id="KW-0324">Glycolysis</keyword>
<keyword evidence="7" id="KW-1185">Reference proteome</keyword>
<evidence type="ECO:0000313" key="6">
    <source>
        <dbReference type="EMBL" id="GAA2616504.1"/>
    </source>
</evidence>
<feature type="binding site" evidence="4">
    <location>
        <begin position="171"/>
        <end position="172"/>
    </location>
    <ligand>
        <name>substrate</name>
    </ligand>
</feature>